<dbReference type="GO" id="GO:0005886">
    <property type="term" value="C:plasma membrane"/>
    <property type="evidence" value="ECO:0007669"/>
    <property type="project" value="UniProtKB-SubCell"/>
</dbReference>
<feature type="transmembrane region" description="Helical" evidence="8">
    <location>
        <begin position="64"/>
        <end position="81"/>
    </location>
</feature>
<comment type="caution">
    <text evidence="9">The sequence shown here is derived from an EMBL/GenBank/DDBJ whole genome shotgun (WGS) entry which is preliminary data.</text>
</comment>
<dbReference type="RefSeq" id="WP_116694509.1">
    <property type="nucleotide sequence ID" value="NZ_QEHR01000005.1"/>
</dbReference>
<feature type="transmembrane region" description="Helical" evidence="8">
    <location>
        <begin position="127"/>
        <end position="149"/>
    </location>
</feature>
<reference evidence="9 10" key="1">
    <citation type="submission" date="2018-04" db="EMBL/GenBank/DDBJ databases">
        <title>Marixanthomonas spongiae HN-E44 sp. nov., isolated from a marine sponge.</title>
        <authorList>
            <person name="Luo L."/>
            <person name="Zhuang L."/>
        </authorList>
    </citation>
    <scope>NUCLEOTIDE SEQUENCE [LARGE SCALE GENOMIC DNA]</scope>
    <source>
        <strain evidence="9 10">HN-E44</strain>
    </source>
</reference>
<proteinExistence type="inferred from homology"/>
<keyword evidence="10" id="KW-1185">Reference proteome</keyword>
<dbReference type="EMBL" id="QEHR01000005">
    <property type="protein sequence ID" value="PVW14733.1"/>
    <property type="molecule type" value="Genomic_DNA"/>
</dbReference>
<evidence type="ECO:0000256" key="4">
    <source>
        <dbReference type="ARBA" id="ARBA00022475"/>
    </source>
</evidence>
<evidence type="ECO:0000256" key="6">
    <source>
        <dbReference type="ARBA" id="ARBA00022989"/>
    </source>
</evidence>
<dbReference type="Pfam" id="PF01032">
    <property type="entry name" value="FecCD"/>
    <property type="match status" value="1"/>
</dbReference>
<feature type="transmembrane region" description="Helical" evidence="8">
    <location>
        <begin position="245"/>
        <end position="273"/>
    </location>
</feature>
<keyword evidence="3" id="KW-0813">Transport</keyword>
<feature type="transmembrane region" description="Helical" evidence="8">
    <location>
        <begin position="199"/>
        <end position="219"/>
    </location>
</feature>
<accession>A0A2U0I0U6</accession>
<dbReference type="OrthoDB" id="9811721at2"/>
<dbReference type="GO" id="GO:0022857">
    <property type="term" value="F:transmembrane transporter activity"/>
    <property type="evidence" value="ECO:0007669"/>
    <property type="project" value="InterPro"/>
</dbReference>
<feature type="transmembrane region" description="Helical" evidence="8">
    <location>
        <begin position="93"/>
        <end position="115"/>
    </location>
</feature>
<dbReference type="CDD" id="cd06550">
    <property type="entry name" value="TM_ABC_iron-siderophores_like"/>
    <property type="match status" value="1"/>
</dbReference>
<keyword evidence="6 8" id="KW-1133">Transmembrane helix</keyword>
<evidence type="ECO:0000256" key="3">
    <source>
        <dbReference type="ARBA" id="ARBA00022448"/>
    </source>
</evidence>
<protein>
    <submittedName>
        <fullName evidence="9">Iron ABC transporter</fullName>
    </submittedName>
</protein>
<evidence type="ECO:0000313" key="10">
    <source>
        <dbReference type="Proteomes" id="UP000245962"/>
    </source>
</evidence>
<gene>
    <name evidence="9" type="ORF">DDV96_09465</name>
</gene>
<feature type="transmembrane region" description="Helical" evidence="8">
    <location>
        <begin position="156"/>
        <end position="179"/>
    </location>
</feature>
<dbReference type="InterPro" id="IPR000522">
    <property type="entry name" value="ABC_transptr_permease_BtuC"/>
</dbReference>
<evidence type="ECO:0000256" key="2">
    <source>
        <dbReference type="ARBA" id="ARBA00007935"/>
    </source>
</evidence>
<evidence type="ECO:0000256" key="1">
    <source>
        <dbReference type="ARBA" id="ARBA00004651"/>
    </source>
</evidence>
<dbReference type="PANTHER" id="PTHR30472:SF41">
    <property type="entry name" value="TRANSPORT SYSTEM PERMEASE PROTEIN"/>
    <property type="match status" value="1"/>
</dbReference>
<dbReference type="Gene3D" id="1.10.3470.10">
    <property type="entry name" value="ABC transporter involved in vitamin B12 uptake, BtuC"/>
    <property type="match status" value="1"/>
</dbReference>
<comment type="subcellular location">
    <subcellularLocation>
        <location evidence="1">Cell membrane</location>
        <topology evidence="1">Multi-pass membrane protein</topology>
    </subcellularLocation>
</comment>
<evidence type="ECO:0000256" key="7">
    <source>
        <dbReference type="ARBA" id="ARBA00023136"/>
    </source>
</evidence>
<dbReference type="InterPro" id="IPR037294">
    <property type="entry name" value="ABC_BtuC-like"/>
</dbReference>
<evidence type="ECO:0000256" key="5">
    <source>
        <dbReference type="ARBA" id="ARBA00022692"/>
    </source>
</evidence>
<feature type="transmembrane region" description="Helical" evidence="8">
    <location>
        <begin position="285"/>
        <end position="304"/>
    </location>
</feature>
<sequence length="343" mass="36143">MQTTQTYRVFFVVLLIALLAVFLANISLGSVSIPIDEVVKGIFGGNASKGTWNYIIIDYRLPKAITAILAGGGLAVSGLLMQTLFRNPLAGPFVLGLSSGASLGVALLILGAGAFGGFLGNALVSEWSLVIASAVGSFLVLLAVLMVTFRVKDTMAILIIGLMFGSVTAAVVAVLSYFSNAEKLQQYIFWSFGSLGNQSWEGIIILSCCAVLGLLIAVASSKSLNALLLGENYAKSMGLHIKRTTFAIILATSILAGAITAFAGPIAFVGLAVPHITRQFFKTSNHLVLIPAVLLCGSLLMLVCDTIAQLPFSEHTLPINAITSLVGAPVVIWLLVRKRKLLF</sequence>
<comment type="similarity">
    <text evidence="2">Belongs to the binding-protein-dependent transport system permease family. FecCD subfamily.</text>
</comment>
<evidence type="ECO:0000256" key="8">
    <source>
        <dbReference type="SAM" id="Phobius"/>
    </source>
</evidence>
<dbReference type="AlphaFoldDB" id="A0A2U0I0U6"/>
<dbReference type="Proteomes" id="UP000245962">
    <property type="component" value="Unassembled WGS sequence"/>
</dbReference>
<keyword evidence="7 8" id="KW-0472">Membrane</keyword>
<dbReference type="SUPFAM" id="SSF81345">
    <property type="entry name" value="ABC transporter involved in vitamin B12 uptake, BtuC"/>
    <property type="match status" value="1"/>
</dbReference>
<dbReference type="GO" id="GO:0033214">
    <property type="term" value="P:siderophore-iron import into cell"/>
    <property type="evidence" value="ECO:0007669"/>
    <property type="project" value="TreeGrafter"/>
</dbReference>
<evidence type="ECO:0000313" key="9">
    <source>
        <dbReference type="EMBL" id="PVW14733.1"/>
    </source>
</evidence>
<feature type="transmembrane region" description="Helical" evidence="8">
    <location>
        <begin position="316"/>
        <end position="336"/>
    </location>
</feature>
<name>A0A2U0I0U6_9FLAO</name>
<keyword evidence="5 8" id="KW-0812">Transmembrane</keyword>
<dbReference type="PANTHER" id="PTHR30472">
    <property type="entry name" value="FERRIC ENTEROBACTIN TRANSPORT SYSTEM PERMEASE PROTEIN"/>
    <property type="match status" value="1"/>
</dbReference>
<organism evidence="9 10">
    <name type="scientific">Marixanthomonas spongiae</name>
    <dbReference type="NCBI Taxonomy" id="2174845"/>
    <lineage>
        <taxon>Bacteria</taxon>
        <taxon>Pseudomonadati</taxon>
        <taxon>Bacteroidota</taxon>
        <taxon>Flavobacteriia</taxon>
        <taxon>Flavobacteriales</taxon>
        <taxon>Flavobacteriaceae</taxon>
        <taxon>Marixanthomonas</taxon>
    </lineage>
</organism>
<keyword evidence="4" id="KW-1003">Cell membrane</keyword>